<feature type="transmembrane region" description="Helical" evidence="10">
    <location>
        <begin position="79"/>
        <end position="101"/>
    </location>
</feature>
<dbReference type="PANTHER" id="PTHR43823">
    <property type="entry name" value="SPORULATION PROTEIN YKVU"/>
    <property type="match status" value="1"/>
</dbReference>
<keyword evidence="5" id="KW-1003">Cell membrane</keyword>
<dbReference type="InterPro" id="IPR045070">
    <property type="entry name" value="MATE_MepA-like"/>
</dbReference>
<proteinExistence type="inferred from homology"/>
<keyword evidence="6 10" id="KW-0812">Transmembrane</keyword>
<feature type="transmembrane region" description="Helical" evidence="10">
    <location>
        <begin position="299"/>
        <end position="320"/>
    </location>
</feature>
<dbReference type="CDD" id="cd13143">
    <property type="entry name" value="MATE_MepA_like"/>
    <property type="match status" value="1"/>
</dbReference>
<comment type="subcellular location">
    <subcellularLocation>
        <location evidence="1">Cell membrane</location>
        <topology evidence="1">Multi-pass membrane protein</topology>
    </subcellularLocation>
</comment>
<dbReference type="PIRSF" id="PIRSF006603">
    <property type="entry name" value="DinF"/>
    <property type="match status" value="1"/>
</dbReference>
<name>G9WRV8_9FIRM</name>
<evidence type="ECO:0000256" key="10">
    <source>
        <dbReference type="SAM" id="Phobius"/>
    </source>
</evidence>
<dbReference type="InterPro" id="IPR002528">
    <property type="entry name" value="MATE_fam"/>
</dbReference>
<gene>
    <name evidence="11" type="ORF">HMPREF9624_01824</name>
</gene>
<dbReference type="Proteomes" id="UP000003527">
    <property type="component" value="Unassembled WGS sequence"/>
</dbReference>
<feature type="transmembrane region" description="Helical" evidence="10">
    <location>
        <begin position="38"/>
        <end position="58"/>
    </location>
</feature>
<feature type="transmembrane region" description="Helical" evidence="10">
    <location>
        <begin position="177"/>
        <end position="198"/>
    </location>
</feature>
<dbReference type="HOGENOM" id="CLU_012893_0_2_9"/>
<accession>G9WRV8</accession>
<evidence type="ECO:0000313" key="11">
    <source>
        <dbReference type="EMBL" id="EHL14048.1"/>
    </source>
</evidence>
<sequence length="433" mass="48026">MKNFIHYVSHSIAGMIGISVYILADTYFIASYSGSDGLAVLNLVLPLYGMMNALGSMLGIGSATRYSIRKARGKDVSSFFLQAVFWNAVFSIPFLLAGLFFSREILALLGADRELQELGIPYLRTILPFAFFYMVNYTTSAYVRNDNNPSIAMMGSVFSSLFNIVFDYIFMFPMGMGLAGAALATGISPIVGSAFCLIHYCGKKNTVPFGWQTPRFKHLCACCQLGLSNFVGEIASAVTIATFNMLILNLSGNTGIAAYGVISNVSSVCNAIYNGLAQGVQPLMSHSYGKKDKHLLQKYLQYGIVTALLISVIILFFVNYKSDFFIALFNSENNPDLYVYAKEGIRLYFWAFLFVGINTLLVSYFSATNNPKPAFLSSLIRGTFAIVFFALLLSYFWKMLGVWLAFPCSEAFSLLLILYYYKKEQKENQLSPS</sequence>
<dbReference type="EMBL" id="AFZD01000004">
    <property type="protein sequence ID" value="EHL14048.1"/>
    <property type="molecule type" value="Genomic_DNA"/>
</dbReference>
<dbReference type="GO" id="GO:0042910">
    <property type="term" value="F:xenobiotic transmembrane transporter activity"/>
    <property type="evidence" value="ECO:0007669"/>
    <property type="project" value="InterPro"/>
</dbReference>
<dbReference type="InterPro" id="IPR048279">
    <property type="entry name" value="MdtK-like"/>
</dbReference>
<evidence type="ECO:0000256" key="8">
    <source>
        <dbReference type="ARBA" id="ARBA00023136"/>
    </source>
</evidence>
<dbReference type="AlphaFoldDB" id="G9WRV8"/>
<protein>
    <recommendedName>
        <fullName evidence="3">Multidrug export protein MepA</fullName>
    </recommendedName>
</protein>
<dbReference type="Pfam" id="PF01554">
    <property type="entry name" value="MatE"/>
    <property type="match status" value="2"/>
</dbReference>
<dbReference type="InterPro" id="IPR051327">
    <property type="entry name" value="MATE_MepA_subfamily"/>
</dbReference>
<comment type="caution">
    <text evidence="11">The sequence shown here is derived from an EMBL/GenBank/DDBJ whole genome shotgun (WGS) entry which is preliminary data.</text>
</comment>
<feature type="transmembrane region" description="Helical" evidence="10">
    <location>
        <begin position="12"/>
        <end position="32"/>
    </location>
</feature>
<feature type="transmembrane region" description="Helical" evidence="10">
    <location>
        <begin position="379"/>
        <end position="397"/>
    </location>
</feature>
<evidence type="ECO:0000256" key="7">
    <source>
        <dbReference type="ARBA" id="ARBA00022989"/>
    </source>
</evidence>
<dbReference type="GO" id="GO:0046677">
    <property type="term" value="P:response to antibiotic"/>
    <property type="evidence" value="ECO:0007669"/>
    <property type="project" value="UniProtKB-KW"/>
</dbReference>
<keyword evidence="4" id="KW-0813">Transport</keyword>
<keyword evidence="12" id="KW-1185">Reference proteome</keyword>
<keyword evidence="8 10" id="KW-0472">Membrane</keyword>
<evidence type="ECO:0000256" key="1">
    <source>
        <dbReference type="ARBA" id="ARBA00004651"/>
    </source>
</evidence>
<keyword evidence="9" id="KW-0046">Antibiotic resistance</keyword>
<evidence type="ECO:0000256" key="5">
    <source>
        <dbReference type="ARBA" id="ARBA00022475"/>
    </source>
</evidence>
<organism evidence="11 12">
    <name type="scientific">Oribacterium asaccharolyticum ACB7</name>
    <dbReference type="NCBI Taxonomy" id="796944"/>
    <lineage>
        <taxon>Bacteria</taxon>
        <taxon>Bacillati</taxon>
        <taxon>Bacillota</taxon>
        <taxon>Clostridia</taxon>
        <taxon>Lachnospirales</taxon>
        <taxon>Lachnospiraceae</taxon>
        <taxon>Oribacterium</taxon>
    </lineage>
</organism>
<dbReference type="RefSeq" id="WP_009537514.1">
    <property type="nucleotide sequence ID" value="NZ_JH414506.1"/>
</dbReference>
<evidence type="ECO:0000256" key="4">
    <source>
        <dbReference type="ARBA" id="ARBA00022448"/>
    </source>
</evidence>
<feature type="transmembrane region" description="Helical" evidence="10">
    <location>
        <begin position="403"/>
        <end position="421"/>
    </location>
</feature>
<evidence type="ECO:0000256" key="6">
    <source>
        <dbReference type="ARBA" id="ARBA00022692"/>
    </source>
</evidence>
<evidence type="ECO:0000256" key="9">
    <source>
        <dbReference type="ARBA" id="ARBA00023251"/>
    </source>
</evidence>
<reference evidence="11 12" key="1">
    <citation type="submission" date="2011-08" db="EMBL/GenBank/DDBJ databases">
        <title>The Genome Sequence of Oribacterium sp. ACB7.</title>
        <authorList>
            <consortium name="The Broad Institute Genome Sequencing Platform"/>
            <person name="Earl A."/>
            <person name="Ward D."/>
            <person name="Feldgarden M."/>
            <person name="Gevers D."/>
            <person name="Sizova M."/>
            <person name="Hazen A."/>
            <person name="Epstein S."/>
            <person name="Young S.K."/>
            <person name="Zeng Q."/>
            <person name="Gargeya S."/>
            <person name="Fitzgerald M."/>
            <person name="Haas B."/>
            <person name="Abouelleil A."/>
            <person name="Alvarado L."/>
            <person name="Arachchi H.M."/>
            <person name="Berlin A."/>
            <person name="Brown A."/>
            <person name="Chapman S.B."/>
            <person name="Chen Z."/>
            <person name="Dunbar C."/>
            <person name="Freedman E."/>
            <person name="Gearin G."/>
            <person name="Gellesch M."/>
            <person name="Goldberg J."/>
            <person name="Griggs A."/>
            <person name="Gujja S."/>
            <person name="Heiman D."/>
            <person name="Howarth C."/>
            <person name="Larson L."/>
            <person name="Lui A."/>
            <person name="MacDonald P.J.P."/>
            <person name="Montmayeur A."/>
            <person name="Murphy C."/>
            <person name="Neiman D."/>
            <person name="Pearson M."/>
            <person name="Priest M."/>
            <person name="Roberts A."/>
            <person name="Saif S."/>
            <person name="Shea T."/>
            <person name="Shenoy N."/>
            <person name="Sisk P."/>
            <person name="Stolte C."/>
            <person name="Sykes S."/>
            <person name="Wortman J."/>
            <person name="Nusbaum C."/>
            <person name="Birren B."/>
        </authorList>
    </citation>
    <scope>NUCLEOTIDE SEQUENCE [LARGE SCALE GENOMIC DNA]</scope>
    <source>
        <strain evidence="11 12">ACB7</strain>
    </source>
</reference>
<evidence type="ECO:0000256" key="3">
    <source>
        <dbReference type="ARBA" id="ARBA00022106"/>
    </source>
</evidence>
<feature type="transmembrane region" description="Helical" evidence="10">
    <location>
        <begin position="121"/>
        <end position="139"/>
    </location>
</feature>
<keyword evidence="7 10" id="KW-1133">Transmembrane helix</keyword>
<feature type="transmembrane region" description="Helical" evidence="10">
    <location>
        <begin position="151"/>
        <end position="171"/>
    </location>
</feature>
<dbReference type="GO" id="GO:0015297">
    <property type="term" value="F:antiporter activity"/>
    <property type="evidence" value="ECO:0007669"/>
    <property type="project" value="InterPro"/>
</dbReference>
<dbReference type="GO" id="GO:0005886">
    <property type="term" value="C:plasma membrane"/>
    <property type="evidence" value="ECO:0007669"/>
    <property type="project" value="UniProtKB-SubCell"/>
</dbReference>
<comment type="similarity">
    <text evidence="2">Belongs to the multi antimicrobial extrusion (MATE) (TC 2.A.66.1) family. MepA subfamily.</text>
</comment>
<evidence type="ECO:0000313" key="12">
    <source>
        <dbReference type="Proteomes" id="UP000003527"/>
    </source>
</evidence>
<feature type="transmembrane region" description="Helical" evidence="10">
    <location>
        <begin position="347"/>
        <end position="367"/>
    </location>
</feature>
<dbReference type="PATRIC" id="fig|796944.3.peg.342"/>
<dbReference type="PANTHER" id="PTHR43823:SF3">
    <property type="entry name" value="MULTIDRUG EXPORT PROTEIN MEPA"/>
    <property type="match status" value="1"/>
</dbReference>
<evidence type="ECO:0000256" key="2">
    <source>
        <dbReference type="ARBA" id="ARBA00008417"/>
    </source>
</evidence>